<gene>
    <name evidence="1" type="ORF">LVY65_06755</name>
</gene>
<keyword evidence="2" id="KW-1185">Reference proteome</keyword>
<dbReference type="PROSITE" id="PS51257">
    <property type="entry name" value="PROKAR_LIPOPROTEIN"/>
    <property type="match status" value="1"/>
</dbReference>
<dbReference type="EMBL" id="JAKFGM010000002">
    <property type="protein sequence ID" value="MCF2514760.1"/>
    <property type="molecule type" value="Genomic_DNA"/>
</dbReference>
<dbReference type="RefSeq" id="WP_235067260.1">
    <property type="nucleotide sequence ID" value="NZ_JAKFGM010000002.1"/>
</dbReference>
<comment type="caution">
    <text evidence="1">The sequence shown here is derived from an EMBL/GenBank/DDBJ whole genome shotgun (WGS) entry which is preliminary data.</text>
</comment>
<evidence type="ECO:0008006" key="3">
    <source>
        <dbReference type="Google" id="ProtNLM"/>
    </source>
</evidence>
<protein>
    <recommendedName>
        <fullName evidence="3">Lipoprotein</fullName>
    </recommendedName>
</protein>
<name>A0A9X1QKI9_9SPHN</name>
<accession>A0A9X1QKI9</accession>
<evidence type="ECO:0000313" key="2">
    <source>
        <dbReference type="Proteomes" id="UP001139410"/>
    </source>
</evidence>
<organism evidence="1 2">
    <name type="scientific">Sphingomonas cremea</name>
    <dbReference type="NCBI Taxonomy" id="2904799"/>
    <lineage>
        <taxon>Bacteria</taxon>
        <taxon>Pseudomonadati</taxon>
        <taxon>Pseudomonadota</taxon>
        <taxon>Alphaproteobacteria</taxon>
        <taxon>Sphingomonadales</taxon>
        <taxon>Sphingomonadaceae</taxon>
        <taxon>Sphingomonas</taxon>
    </lineage>
</organism>
<proteinExistence type="predicted"/>
<reference evidence="1" key="1">
    <citation type="submission" date="2022-01" db="EMBL/GenBank/DDBJ databases">
        <authorList>
            <person name="Jo J.-H."/>
            <person name="Im W.-T."/>
        </authorList>
    </citation>
    <scope>NUCLEOTIDE SEQUENCE</scope>
    <source>
        <strain evidence="1">G124</strain>
    </source>
</reference>
<evidence type="ECO:0000313" key="1">
    <source>
        <dbReference type="EMBL" id="MCF2514760.1"/>
    </source>
</evidence>
<dbReference type="AlphaFoldDB" id="A0A9X1QKI9"/>
<dbReference type="Proteomes" id="UP001139410">
    <property type="component" value="Unassembled WGS sequence"/>
</dbReference>
<sequence>MNFRTSILVAVGSAALLGSCATTPDQAVHSPKAQKELDEALAGRTPGAPVNCLPHWRTNDMDIIDDKTILFRDGDTVYVQNPRGGCNGLGGGIYTLVTRQFGTTQLCSGDINRLVDTHTGMAGGSCVFSPFIPYTKSN</sequence>